<dbReference type="Proteomes" id="UP000887578">
    <property type="component" value="Unplaced"/>
</dbReference>
<name>A0A914QM23_9BILA</name>
<keyword evidence="2" id="KW-0812">Transmembrane</keyword>
<feature type="compositionally biased region" description="Pro residues" evidence="1">
    <location>
        <begin position="132"/>
        <end position="141"/>
    </location>
</feature>
<proteinExistence type="predicted"/>
<protein>
    <submittedName>
        <fullName evidence="5">Integrase catalytic domain-containing protein</fullName>
    </submittedName>
</protein>
<dbReference type="Pfam" id="PF07245">
    <property type="entry name" value="Phlebovirus_G2"/>
    <property type="match status" value="1"/>
</dbReference>
<dbReference type="PROSITE" id="PS50994">
    <property type="entry name" value="INTEGRASE"/>
    <property type="match status" value="1"/>
</dbReference>
<dbReference type="PANTHER" id="PTHR47331">
    <property type="entry name" value="PHD-TYPE DOMAIN-CONTAINING PROTEIN"/>
    <property type="match status" value="1"/>
</dbReference>
<evidence type="ECO:0000259" key="3">
    <source>
        <dbReference type="PROSITE" id="PS50994"/>
    </source>
</evidence>
<feature type="compositionally biased region" description="Polar residues" evidence="1">
    <location>
        <begin position="175"/>
        <end position="221"/>
    </location>
</feature>
<dbReference type="InterPro" id="IPR036397">
    <property type="entry name" value="RNaseH_sf"/>
</dbReference>
<dbReference type="Pfam" id="PF18701">
    <property type="entry name" value="DUF5641"/>
    <property type="match status" value="1"/>
</dbReference>
<dbReference type="InterPro" id="IPR008737">
    <property type="entry name" value="DUF1758"/>
</dbReference>
<keyword evidence="4" id="KW-1185">Reference proteome</keyword>
<evidence type="ECO:0000313" key="4">
    <source>
        <dbReference type="Proteomes" id="UP000887578"/>
    </source>
</evidence>
<feature type="transmembrane region" description="Helical" evidence="2">
    <location>
        <begin position="2556"/>
        <end position="2574"/>
    </location>
</feature>
<dbReference type="Pfam" id="PF03564">
    <property type="entry name" value="DUF1759"/>
    <property type="match status" value="1"/>
</dbReference>
<dbReference type="Pfam" id="PF17921">
    <property type="entry name" value="Integrase_H2C2"/>
    <property type="match status" value="1"/>
</dbReference>
<dbReference type="InterPro" id="IPR005312">
    <property type="entry name" value="DUF1759"/>
</dbReference>
<dbReference type="SUPFAM" id="SSF56672">
    <property type="entry name" value="DNA/RNA polymerases"/>
    <property type="match status" value="1"/>
</dbReference>
<dbReference type="InterPro" id="IPR001584">
    <property type="entry name" value="Integrase_cat-core"/>
</dbReference>
<sequence>MSFSKKAVFTKARTKAFEKAAAALQVIIPTFTTPQEVVPFMASIPPVRKELEDVHETCKKYYDEWLAFLEELERKKDPNFNTESRTLNDLLQKPEEGIQACFDKCNAGIKHLIDLYDQLPGIMNLLFQQQNNPPPPHPNPSAPVDDTSNSVPEPPPAAASATENVTPDPPANGAPPSTTIPVVNQPNDTTKNVTSDPAIPSTNTVQQPLYPSIPSTPSMNPSLPPASTAPSNQPLHQHAQQYQFYNFPKMEFPTFNGNPTDYEYWKSSIAVIHNHPHMDPATKMKMVTDLLRGKAKEAVRYFDICAANYDLVMDELYERFGKRELVFESLFNEFANIKVQSNDIKDIATAVFAMEKIFKQLQTHNFPIDEHTYRILYREKIPPHILQQVNFYGLDPSFAELRQRVVLVVRSLTEIPNSQQYNAQHQNFQHHNVQRQHIPRRNPTNNNTHQQRPPHQNAKPLMAPDNYRTKDDRNRPRNKTCVFCERHANSSTCRTVKDAGERKQIATEKKLCFKCLELHPRTVRCNNSKPCVTCNGDHHEAICHKNPALNSKLQIHAVKLKPGKKKEVSMMVIQAPVANSNEEQKFINTNLFLDCGAASSFIRTDVAKRLKLPVIEDELLELQRFGDDGSMSSLQVMSKKVSLVIMAQNNKAIPITAYTINNLTNVLPTIDPETRSKKLIKPDILIGNDYFWEFFDSEKSDDGYQIVDSLLGKMVCGSGIPMHSILLNQQSSPTTNEIVEKFFQVDQAGADESPYTKDEDIAVEKFIEETEIVNGRMQCRLPFTVPDPPLDSLRNLSFKCFESQLKKLAKRPDLLREMDKTMKQQLNDQITEVAPKTDSSSKKVYLPHHAIETPHKSTKVRIVFNSSAKATKNSKSLNDWLYAGPSLIPEIPGLLLRIRLMEIFVSADVEKAFLQLGLHPDDRDFTRFFWIKDVDEFLKHGLKYDNIIELRFCTIFFGAKSSPFSLNAAIRKLLLQLEDVDFATQLKKNTYVDNVFIGGSNSEEVIQKTETAVDLFKSIKMNLRDIMSHDTKVNDHFNVEPSLLSVLGLQWNPVTDTLTIKMPSKTLEKPVITKRDVLAEIGSKYDPLGMLTPVMVRLKLFMQELWKRNTGWDEKLSAEEAKKWKQLIEEAMAITFDRYIKPVEGEISHELLIFCDASIKAYAAVAYLLTRNQLGETKIYLIMSKSKIAPVKAITIPRLELLALLLGAKLLMYIIANILIQWNRKILLTDSSAVFYWLRSNKPLKRFVDNRVNIIKAAEAEIRHVPTKENPADIASRGSSMAALKNNELWWHGPAFLKNDPSKWPNLTVSDESENSAEIEKEFIFAVIPVAKTPAEKLISVKNGSTWNRLVRVTAYCMHFVNKCRKQDSPDPRSTQAFKLAEKVLIKDIQNANFPNEATCRSLRIFKDETNMLRCRSRLEKSDNIEMASPLFLPRSEETNLLILKIHYGSLHAGARHVLTELRQNFWLPKGLSTVKKAIKSCRPCLKFKAKPYQLPEMPALPSSRITKCVPFQHIGVDCAGPFNVKINGVEVKVWIVLFTCLTTRAVVLDMVKEMSAIAFINALRRFASTYGTPLSILSDNGSNFKATGTHVTPLWHETYPDPDFMDYVTSQKIHWNFITERAPWKGGIYERLVGCTKSALKHGIGRKKLNEDDFKTLLFEVQGFLNSRPLTEAEGEIKAIRPIDFILPNAYLGTPRFDNTDEAGDESYFPQKSFKEKLLKTLISSTVCLDRTWTRWRKEYLTKLRETSQFLHKQKGLQLIPEVGEIVLIEEDEVPRGRWRMGKIIEVHESRDGHIREVVVQTANGHLLNRSPIHLYSLEANLDPESRKASKVKESNLISPQEIENCPSIPAPINENRRITRSMKSTVNSLFFFLTLCQLFLLTFAGSPIVQEAYCKHGEIVTKTVNVSKISVHLPRRSKLVQVQESTSIIPIPIELLSSHSKFETMFWSNTGESVTVNIECEVTDFCELVTCIFCQDHITHPHCWEWTTWLCLFFICMLLVVWVSGKCYQTQKPLSVKGGRWLVQSMMKKPVEPVTVKLEEAAVLSEKSKVVKCCNAKVEEGIGCCCSKEDTTSIKSIFKPSIKFFQRKALLFSIIMLCLLNSANACSDSSVIQAKSENCLMMNENHIHCNFSIKSWMSLSSGREGCLLLQSDEKVPVGTIKMSIKAYASCKKYEYGMTKFMKIKVKSAKRCPGMGSCTSNNCAEVYDQSRIQELGNANDYPGITGCVESCGSATCGCALFGTGCTFFRYYAETESDDEFKLYSCSKWEPWYNITVSMESHNSTYIRTFKIQPGQSVHVDDIKISVRKASVEFLNEFPTKVVFIEKDNEIAWLNEEATDETLLFSCEESDRCRLRRGSCNCHPADSTVQCSCDDQEEMKDQWTKNKLPSHIGEHLFLPNLDKGPLAHVAADVDLVVETFNLSASTLVHYTDCSIVNTSITGTNGPEGALLKTFCKTQFGYSVGHVYCKSQTFDVKCSKNGTWSERRWYTNNVIINEECLLTCQVSQHRFEIKGHLHQKKHSDDWKIIHGIGADNTSSLKEFGIGFLVFFQHLYDYILYIIGGIAVILVVILLLK</sequence>
<dbReference type="SUPFAM" id="SSF53098">
    <property type="entry name" value="Ribonuclease H-like"/>
    <property type="match status" value="1"/>
</dbReference>
<dbReference type="Pfam" id="PF05380">
    <property type="entry name" value="Peptidase_A17"/>
    <property type="match status" value="1"/>
</dbReference>
<dbReference type="InterPro" id="IPR008042">
    <property type="entry name" value="Retrotrans_Pao"/>
</dbReference>
<evidence type="ECO:0000256" key="2">
    <source>
        <dbReference type="SAM" id="Phobius"/>
    </source>
</evidence>
<dbReference type="InterPro" id="IPR021109">
    <property type="entry name" value="Peptidase_aspartic_dom_sf"/>
</dbReference>
<dbReference type="GO" id="GO:0042575">
    <property type="term" value="C:DNA polymerase complex"/>
    <property type="evidence" value="ECO:0007669"/>
    <property type="project" value="UniProtKB-ARBA"/>
</dbReference>
<accession>A0A914QM23</accession>
<dbReference type="WBParaSite" id="PDA_v2.g4753.t1">
    <property type="protein sequence ID" value="PDA_v2.g4753.t1"/>
    <property type="gene ID" value="PDA_v2.g4753"/>
</dbReference>
<feature type="region of interest" description="Disordered" evidence="1">
    <location>
        <begin position="127"/>
        <end position="236"/>
    </location>
</feature>
<dbReference type="GO" id="GO:0015074">
    <property type="term" value="P:DNA integration"/>
    <property type="evidence" value="ECO:0007669"/>
    <property type="project" value="InterPro"/>
</dbReference>
<organism evidence="4 5">
    <name type="scientific">Panagrolaimus davidi</name>
    <dbReference type="NCBI Taxonomy" id="227884"/>
    <lineage>
        <taxon>Eukaryota</taxon>
        <taxon>Metazoa</taxon>
        <taxon>Ecdysozoa</taxon>
        <taxon>Nematoda</taxon>
        <taxon>Chromadorea</taxon>
        <taxon>Rhabditida</taxon>
        <taxon>Tylenchina</taxon>
        <taxon>Panagrolaimomorpha</taxon>
        <taxon>Panagrolaimoidea</taxon>
        <taxon>Panagrolaimidae</taxon>
        <taxon>Panagrolaimus</taxon>
    </lineage>
</organism>
<reference evidence="5" key="1">
    <citation type="submission" date="2022-11" db="UniProtKB">
        <authorList>
            <consortium name="WormBaseParasite"/>
        </authorList>
    </citation>
    <scope>IDENTIFICATION</scope>
</reference>
<dbReference type="Gene3D" id="1.10.340.70">
    <property type="match status" value="1"/>
</dbReference>
<keyword evidence="2" id="KW-0472">Membrane</keyword>
<dbReference type="InterPro" id="IPR043502">
    <property type="entry name" value="DNA/RNA_pol_sf"/>
</dbReference>
<dbReference type="InterPro" id="IPR040676">
    <property type="entry name" value="DUF5641"/>
</dbReference>
<keyword evidence="2" id="KW-1133">Transmembrane helix</keyword>
<evidence type="ECO:0000256" key="1">
    <source>
        <dbReference type="SAM" id="MobiDB-lite"/>
    </source>
</evidence>
<dbReference type="Gene3D" id="3.10.10.10">
    <property type="entry name" value="HIV Type 1 Reverse Transcriptase, subunit A, domain 1"/>
    <property type="match status" value="1"/>
</dbReference>
<dbReference type="Gene3D" id="3.30.70.270">
    <property type="match status" value="1"/>
</dbReference>
<dbReference type="InterPro" id="IPR041588">
    <property type="entry name" value="Integrase_H2C2"/>
</dbReference>
<dbReference type="GO" id="GO:0003676">
    <property type="term" value="F:nucleic acid binding"/>
    <property type="evidence" value="ECO:0007669"/>
    <property type="project" value="InterPro"/>
</dbReference>
<dbReference type="InterPro" id="IPR043128">
    <property type="entry name" value="Rev_trsase/Diguanyl_cyclase"/>
</dbReference>
<dbReference type="InterPro" id="IPR009878">
    <property type="entry name" value="Phlebovirus_G2_fusion"/>
</dbReference>
<feature type="region of interest" description="Disordered" evidence="1">
    <location>
        <begin position="431"/>
        <end position="474"/>
    </location>
</feature>
<dbReference type="Gene3D" id="2.60.40.3770">
    <property type="match status" value="1"/>
</dbReference>
<feature type="domain" description="Integrase catalytic" evidence="3">
    <location>
        <begin position="1507"/>
        <end position="1691"/>
    </location>
</feature>
<dbReference type="Gene3D" id="3.30.420.10">
    <property type="entry name" value="Ribonuclease H-like superfamily/Ribonuclease H"/>
    <property type="match status" value="1"/>
</dbReference>
<dbReference type="InterPro" id="IPR012337">
    <property type="entry name" value="RNaseH-like_sf"/>
</dbReference>
<feature type="compositionally biased region" description="Polar residues" evidence="1">
    <location>
        <begin position="442"/>
        <end position="454"/>
    </location>
</feature>
<dbReference type="Gene3D" id="2.40.70.10">
    <property type="entry name" value="Acid Proteases"/>
    <property type="match status" value="1"/>
</dbReference>
<evidence type="ECO:0000313" key="5">
    <source>
        <dbReference type="WBParaSite" id="PDA_v2.g4753.t1"/>
    </source>
</evidence>
<dbReference type="PANTHER" id="PTHR47331:SF4">
    <property type="entry name" value="PEPTIDASE S1 DOMAIN-CONTAINING PROTEIN"/>
    <property type="match status" value="1"/>
</dbReference>
<dbReference type="Pfam" id="PF05585">
    <property type="entry name" value="DUF1758"/>
    <property type="match status" value="1"/>
</dbReference>